<feature type="region of interest" description="Disordered" evidence="2">
    <location>
        <begin position="170"/>
        <end position="202"/>
    </location>
</feature>
<evidence type="ECO:0000313" key="3">
    <source>
        <dbReference type="Proteomes" id="UP000887572"/>
    </source>
</evidence>
<name>A0A914I449_GLORO</name>
<feature type="compositionally biased region" description="Basic and acidic residues" evidence="2">
    <location>
        <begin position="170"/>
        <end position="190"/>
    </location>
</feature>
<dbReference type="AlphaFoldDB" id="A0A914I449"/>
<sequence length="237" mass="27340">MSGAEENAAIPPATGSDFDPMFFKSEENQNWRNVLTQMRVFESAVCRQFRKMEKEINEMANRPPNTEVIGRINGLETSVIELENTEETDHFQVEEQLIRVEEKVDQMQTRHESFEKLTKVKFSKMIEKVKGEADKVQRQIEVLRGRVELLEWENESIGNEWMENGHAFEHEQLPGGEEGPRGEGEQKSQSESETPEGAMHQKQLECEIMVTDPFLGGITPMESYDRQSQHFFLALGF</sequence>
<dbReference type="WBParaSite" id="Gr19_v10_g6434.t1">
    <property type="protein sequence ID" value="Gr19_v10_g6434.t1"/>
    <property type="gene ID" value="Gr19_v10_g6434"/>
</dbReference>
<feature type="region of interest" description="Disordered" evidence="2">
    <location>
        <begin position="1"/>
        <end position="21"/>
    </location>
</feature>
<evidence type="ECO:0000256" key="2">
    <source>
        <dbReference type="SAM" id="MobiDB-lite"/>
    </source>
</evidence>
<keyword evidence="1" id="KW-0175">Coiled coil</keyword>
<organism evidence="3 4">
    <name type="scientific">Globodera rostochiensis</name>
    <name type="common">Golden nematode worm</name>
    <name type="synonym">Heterodera rostochiensis</name>
    <dbReference type="NCBI Taxonomy" id="31243"/>
    <lineage>
        <taxon>Eukaryota</taxon>
        <taxon>Metazoa</taxon>
        <taxon>Ecdysozoa</taxon>
        <taxon>Nematoda</taxon>
        <taxon>Chromadorea</taxon>
        <taxon>Rhabditida</taxon>
        <taxon>Tylenchina</taxon>
        <taxon>Tylenchomorpha</taxon>
        <taxon>Tylenchoidea</taxon>
        <taxon>Heteroderidae</taxon>
        <taxon>Heteroderinae</taxon>
        <taxon>Globodera</taxon>
    </lineage>
</organism>
<feature type="coiled-coil region" evidence="1">
    <location>
        <begin position="90"/>
        <end position="153"/>
    </location>
</feature>
<evidence type="ECO:0000256" key="1">
    <source>
        <dbReference type="SAM" id="Coils"/>
    </source>
</evidence>
<keyword evidence="3" id="KW-1185">Reference proteome</keyword>
<accession>A0A914I449</accession>
<proteinExistence type="predicted"/>
<reference evidence="4" key="1">
    <citation type="submission" date="2022-11" db="UniProtKB">
        <authorList>
            <consortium name="WormBaseParasite"/>
        </authorList>
    </citation>
    <scope>IDENTIFICATION</scope>
</reference>
<evidence type="ECO:0000313" key="4">
    <source>
        <dbReference type="WBParaSite" id="Gr19_v10_g6434.t1"/>
    </source>
</evidence>
<protein>
    <submittedName>
        <fullName evidence="4">Uncharacterized protein</fullName>
    </submittedName>
</protein>
<dbReference type="Proteomes" id="UP000887572">
    <property type="component" value="Unplaced"/>
</dbReference>